<dbReference type="SUPFAM" id="SSF55620">
    <property type="entry name" value="Tetrahydrobiopterin biosynthesis enzymes-like"/>
    <property type="match status" value="1"/>
</dbReference>
<reference evidence="10" key="3">
    <citation type="submission" date="2020-12" db="UniProtKB">
        <authorList>
            <consortium name="EnsemblPlants"/>
        </authorList>
    </citation>
    <scope>IDENTIFICATION</scope>
</reference>
<dbReference type="EMBL" id="ABEU02000001">
    <property type="status" value="NOT_ANNOTATED_CDS"/>
    <property type="molecule type" value="Genomic_DNA"/>
</dbReference>
<comment type="subunit">
    <text evidence="7">Homooctamer. Forms a hollow cylinder assembled from two ring-shaped tetramers.</text>
</comment>
<keyword evidence="11" id="KW-1185">Reference proteome</keyword>
<dbReference type="Gramene" id="Pp3c1_42850V3.1">
    <property type="protein sequence ID" value="PAC:32970938.CDS.1"/>
    <property type="gene ID" value="Pp3c1_42850"/>
</dbReference>
<evidence type="ECO:0000256" key="6">
    <source>
        <dbReference type="ARBA" id="ARBA00055579"/>
    </source>
</evidence>
<name>A9TR87_PHYPA</name>
<evidence type="ECO:0000256" key="1">
    <source>
        <dbReference type="ARBA" id="ARBA00001353"/>
    </source>
</evidence>
<dbReference type="GO" id="GO:0005737">
    <property type="term" value="C:cytoplasm"/>
    <property type="evidence" value="ECO:0000318"/>
    <property type="project" value="GO_Central"/>
</dbReference>
<gene>
    <name evidence="10" type="primary">LOC112285311</name>
</gene>
<comment type="function">
    <text evidence="8">Catalyzes the conversion of 7,8-dihydroneopterin to 6-hydroxymethyl-7,8-dihydropterin.</text>
</comment>
<dbReference type="GO" id="GO:0046656">
    <property type="term" value="P:folic acid biosynthetic process"/>
    <property type="evidence" value="ECO:0007669"/>
    <property type="project" value="UniProtKB-UniRule"/>
</dbReference>
<dbReference type="FunFam" id="3.30.1130.10:FF:000003">
    <property type="entry name" value="7,8-dihydroneopterin aldolase"/>
    <property type="match status" value="1"/>
</dbReference>
<dbReference type="eggNOG" id="ENOG502RZV8">
    <property type="taxonomic scope" value="Eukaryota"/>
</dbReference>
<keyword evidence="5 8" id="KW-0456">Lyase</keyword>
<dbReference type="AlphaFoldDB" id="A9TR87"/>
<evidence type="ECO:0000256" key="5">
    <source>
        <dbReference type="ARBA" id="ARBA00023239"/>
    </source>
</evidence>
<dbReference type="SMART" id="SM00905">
    <property type="entry name" value="FolB"/>
    <property type="match status" value="1"/>
</dbReference>
<dbReference type="UniPathway" id="UPA00077">
    <property type="reaction ID" value="UER00154"/>
</dbReference>
<dbReference type="EC" id="4.1.2.25" evidence="8"/>
<dbReference type="Gene3D" id="3.30.1130.10">
    <property type="match status" value="1"/>
</dbReference>
<reference evidence="10 11" key="1">
    <citation type="journal article" date="2008" name="Science">
        <title>The Physcomitrella genome reveals evolutionary insights into the conquest of land by plants.</title>
        <authorList>
            <person name="Rensing S."/>
            <person name="Lang D."/>
            <person name="Zimmer A."/>
            <person name="Terry A."/>
            <person name="Salamov A."/>
            <person name="Shapiro H."/>
            <person name="Nishiyama T."/>
            <person name="Perroud P.-F."/>
            <person name="Lindquist E."/>
            <person name="Kamisugi Y."/>
            <person name="Tanahashi T."/>
            <person name="Sakakibara K."/>
            <person name="Fujita T."/>
            <person name="Oishi K."/>
            <person name="Shin-I T."/>
            <person name="Kuroki Y."/>
            <person name="Toyoda A."/>
            <person name="Suzuki Y."/>
            <person name="Hashimoto A."/>
            <person name="Yamaguchi K."/>
            <person name="Sugano A."/>
            <person name="Kohara Y."/>
            <person name="Fujiyama A."/>
            <person name="Anterola A."/>
            <person name="Aoki S."/>
            <person name="Ashton N."/>
            <person name="Barbazuk W.B."/>
            <person name="Barker E."/>
            <person name="Bennetzen J."/>
            <person name="Bezanilla M."/>
            <person name="Blankenship R."/>
            <person name="Cho S.H."/>
            <person name="Dutcher S."/>
            <person name="Estelle M."/>
            <person name="Fawcett J.A."/>
            <person name="Gundlach H."/>
            <person name="Hanada K."/>
            <person name="Heyl A."/>
            <person name="Hicks K.A."/>
            <person name="Hugh J."/>
            <person name="Lohr M."/>
            <person name="Mayer K."/>
            <person name="Melkozernov A."/>
            <person name="Murata T."/>
            <person name="Nelson D."/>
            <person name="Pils B."/>
            <person name="Prigge M."/>
            <person name="Reiss B."/>
            <person name="Renner T."/>
            <person name="Rombauts S."/>
            <person name="Rushton P."/>
            <person name="Sanderfoot A."/>
            <person name="Schween G."/>
            <person name="Shiu S.-H."/>
            <person name="Stueber K."/>
            <person name="Theodoulou F.L."/>
            <person name="Tu H."/>
            <person name="Van de Peer Y."/>
            <person name="Verrier P.J."/>
            <person name="Waters E."/>
            <person name="Wood A."/>
            <person name="Yang L."/>
            <person name="Cove D."/>
            <person name="Cuming A."/>
            <person name="Hasebe M."/>
            <person name="Lucas S."/>
            <person name="Mishler D.B."/>
            <person name="Reski R."/>
            <person name="Grigoriev I."/>
            <person name="Quatrano R.S."/>
            <person name="Boore J.L."/>
        </authorList>
    </citation>
    <scope>NUCLEOTIDE SEQUENCE [LARGE SCALE GENOMIC DNA]</scope>
    <source>
        <strain evidence="10 11">cv. Gransden 2004</strain>
    </source>
</reference>
<dbReference type="InterPro" id="IPR006157">
    <property type="entry name" value="FolB_dom"/>
</dbReference>
<dbReference type="OMA" id="GHYKSVA"/>
<dbReference type="RefSeq" id="XP_024381790.1">
    <property type="nucleotide sequence ID" value="XM_024526022.2"/>
</dbReference>
<dbReference type="GO" id="GO:0004150">
    <property type="term" value="F:dihydroneopterin aldolase activity"/>
    <property type="evidence" value="ECO:0000318"/>
    <property type="project" value="GO_Central"/>
</dbReference>
<comment type="pathway">
    <text evidence="2 8">Cofactor biosynthesis; tetrahydrofolate biosynthesis; 2-amino-4-hydroxy-6-hydroxymethyl-7,8-dihydropteridine diphosphate from 7,8-dihydroneopterin triphosphate: step 3/4.</text>
</comment>
<evidence type="ECO:0000256" key="7">
    <source>
        <dbReference type="ARBA" id="ARBA00063311"/>
    </source>
</evidence>
<dbReference type="InterPro" id="IPR043133">
    <property type="entry name" value="GTP-CH-I_C/QueF"/>
</dbReference>
<evidence type="ECO:0000256" key="2">
    <source>
        <dbReference type="ARBA" id="ARBA00005013"/>
    </source>
</evidence>
<keyword evidence="4 8" id="KW-0289">Folate biosynthesis</keyword>
<dbReference type="GeneID" id="112285311"/>
<dbReference type="Gramene" id="Pp3c1_42850V3.2">
    <property type="protein sequence ID" value="PAC:32970939.CDS.1"/>
    <property type="gene ID" value="Pp3c1_42850"/>
</dbReference>
<dbReference type="CDD" id="cd00534">
    <property type="entry name" value="DHNA_DHNTPE"/>
    <property type="match status" value="1"/>
</dbReference>
<organism evidence="10 11">
    <name type="scientific">Physcomitrium patens</name>
    <name type="common">Spreading-leaved earth moss</name>
    <name type="synonym">Physcomitrella patens</name>
    <dbReference type="NCBI Taxonomy" id="3218"/>
    <lineage>
        <taxon>Eukaryota</taxon>
        <taxon>Viridiplantae</taxon>
        <taxon>Streptophyta</taxon>
        <taxon>Embryophyta</taxon>
        <taxon>Bryophyta</taxon>
        <taxon>Bryophytina</taxon>
        <taxon>Bryopsida</taxon>
        <taxon>Funariidae</taxon>
        <taxon>Funariales</taxon>
        <taxon>Funariaceae</taxon>
        <taxon>Physcomitrium</taxon>
    </lineage>
</organism>
<dbReference type="PANTHER" id="PTHR42844">
    <property type="entry name" value="DIHYDRONEOPTERIN ALDOLASE 1-RELATED"/>
    <property type="match status" value="1"/>
</dbReference>
<reference evidence="10 11" key="2">
    <citation type="journal article" date="2018" name="Plant J.">
        <title>The Physcomitrella patens chromosome-scale assembly reveals moss genome structure and evolution.</title>
        <authorList>
            <person name="Lang D."/>
            <person name="Ullrich K.K."/>
            <person name="Murat F."/>
            <person name="Fuchs J."/>
            <person name="Jenkins J."/>
            <person name="Haas F.B."/>
            <person name="Piednoel M."/>
            <person name="Gundlach H."/>
            <person name="Van Bel M."/>
            <person name="Meyberg R."/>
            <person name="Vives C."/>
            <person name="Morata J."/>
            <person name="Symeonidi A."/>
            <person name="Hiss M."/>
            <person name="Muchero W."/>
            <person name="Kamisugi Y."/>
            <person name="Saleh O."/>
            <person name="Blanc G."/>
            <person name="Decker E.L."/>
            <person name="van Gessel N."/>
            <person name="Grimwood J."/>
            <person name="Hayes R.D."/>
            <person name="Graham S.W."/>
            <person name="Gunter L.E."/>
            <person name="McDaniel S.F."/>
            <person name="Hoernstein S.N.W."/>
            <person name="Larsson A."/>
            <person name="Li F.W."/>
            <person name="Perroud P.F."/>
            <person name="Phillips J."/>
            <person name="Ranjan P."/>
            <person name="Rokshar D.S."/>
            <person name="Rothfels C.J."/>
            <person name="Schneider L."/>
            <person name="Shu S."/>
            <person name="Stevenson D.W."/>
            <person name="Thummler F."/>
            <person name="Tillich M."/>
            <person name="Villarreal Aguilar J.C."/>
            <person name="Widiez T."/>
            <person name="Wong G.K."/>
            <person name="Wymore A."/>
            <person name="Zhang Y."/>
            <person name="Zimmer A.D."/>
            <person name="Quatrano R.S."/>
            <person name="Mayer K.F.X."/>
            <person name="Goodstein D."/>
            <person name="Casacuberta J.M."/>
            <person name="Vandepoele K."/>
            <person name="Reski R."/>
            <person name="Cuming A.C."/>
            <person name="Tuskan G.A."/>
            <person name="Maumus F."/>
            <person name="Salse J."/>
            <person name="Schmutz J."/>
            <person name="Rensing S.A."/>
        </authorList>
    </citation>
    <scope>NUCLEOTIDE SEQUENCE [LARGE SCALE GENOMIC DNA]</scope>
    <source>
        <strain evidence="10 11">cv. Gransden 2004</strain>
    </source>
</reference>
<dbReference type="GO" id="GO:0046654">
    <property type="term" value="P:tetrahydrofolate biosynthetic process"/>
    <property type="evidence" value="ECO:0007669"/>
    <property type="project" value="UniProtKB-UniRule"/>
</dbReference>
<dbReference type="OrthoDB" id="1863886at2759"/>
<dbReference type="Proteomes" id="UP000006727">
    <property type="component" value="Chromosome 1"/>
</dbReference>
<comment type="function">
    <text evidence="6">Catalyzes the conversion of 7,8-dihydroneopterin into 6-hydroxymethyl-7,8-dihydropterin, a biosynthetic precursor of the vitamin tetrahydrofolate. Can use L-threo-dihydroneopterin and D-erythro-dihydroneopterin as substrates for the formation of 6-hydroxymethyldihydropterin, but it can also catalyze the epimerization of carbon 2' of dihydroneopterin and dihydromonapterin.</text>
</comment>
<accession>A9TR87</accession>
<dbReference type="RefSeq" id="XP_024381782.1">
    <property type="nucleotide sequence ID" value="XM_024526014.2"/>
</dbReference>
<evidence type="ECO:0000256" key="4">
    <source>
        <dbReference type="ARBA" id="ARBA00022909"/>
    </source>
</evidence>
<evidence type="ECO:0000259" key="9">
    <source>
        <dbReference type="SMART" id="SM00905"/>
    </source>
</evidence>
<protein>
    <recommendedName>
        <fullName evidence="8">7,8-dihydroneopterin aldolase</fullName>
        <ecNumber evidence="8">4.1.2.25</ecNumber>
    </recommendedName>
</protein>
<feature type="domain" description="Dihydroneopterin aldolase/epimerase" evidence="9">
    <location>
        <begin position="19"/>
        <end position="132"/>
    </location>
</feature>
<evidence type="ECO:0000313" key="10">
    <source>
        <dbReference type="EnsemblPlants" id="PAC:32970939.CDS.1"/>
    </source>
</evidence>
<sequence length="139" mass="15501">MACCCREEGTQVPKTRDRIMLRGMLFHGYHGVYEEENKLGQKFLVDVDAWMDLTKAGETDAMEQSVSYADMYKQIKTIVEGPPFKLVEAVASAIARTLLTAHPMISDVRVKVCKPHVAVEGIVDHLGVEIFRSSEGNKS</sequence>
<dbReference type="NCBIfam" id="TIGR00525">
    <property type="entry name" value="folB"/>
    <property type="match status" value="1"/>
</dbReference>
<dbReference type="EnsemblPlants" id="Pp3c1_42850V3.2">
    <property type="protein sequence ID" value="PAC:32970939.CDS.1"/>
    <property type="gene ID" value="Pp3c1_42850"/>
</dbReference>
<evidence type="ECO:0000256" key="8">
    <source>
        <dbReference type="RuleBase" id="RU362079"/>
    </source>
</evidence>
<dbReference type="EnsemblPlants" id="Pp3c1_42850V3.1">
    <property type="protein sequence ID" value="PAC:32970938.CDS.1"/>
    <property type="gene ID" value="Pp3c1_42850"/>
</dbReference>
<dbReference type="HOGENOM" id="CLU_112632_1_0_1"/>
<dbReference type="NCBIfam" id="TIGR00526">
    <property type="entry name" value="folB_dom"/>
    <property type="match status" value="1"/>
</dbReference>
<evidence type="ECO:0000256" key="3">
    <source>
        <dbReference type="ARBA" id="ARBA00005708"/>
    </source>
</evidence>
<evidence type="ECO:0000313" key="11">
    <source>
        <dbReference type="Proteomes" id="UP000006727"/>
    </source>
</evidence>
<dbReference type="InterPro" id="IPR006156">
    <property type="entry name" value="Dihydroneopterin_aldolase"/>
</dbReference>
<proteinExistence type="inferred from homology"/>
<comment type="similarity">
    <text evidence="3 8">Belongs to the DHNA family.</text>
</comment>
<dbReference type="PANTHER" id="PTHR42844:SF1">
    <property type="entry name" value="DIHYDRONEOPTERIN ALDOLASE 1-RELATED"/>
    <property type="match status" value="1"/>
</dbReference>
<dbReference type="Pfam" id="PF02152">
    <property type="entry name" value="FolB"/>
    <property type="match status" value="1"/>
</dbReference>
<comment type="catalytic activity">
    <reaction evidence="1 8">
        <text>7,8-dihydroneopterin = 6-hydroxymethyl-7,8-dihydropterin + glycolaldehyde</text>
        <dbReference type="Rhea" id="RHEA:10540"/>
        <dbReference type="ChEBI" id="CHEBI:17001"/>
        <dbReference type="ChEBI" id="CHEBI:17071"/>
        <dbReference type="ChEBI" id="CHEBI:44841"/>
        <dbReference type="EC" id="4.1.2.25"/>
    </reaction>
</comment>